<dbReference type="PANTHER" id="PTHR45128">
    <property type="entry name" value="METHYLTRANSFERASE TYPE 11"/>
    <property type="match status" value="1"/>
</dbReference>
<sequence>MNAPLKLDTRQPRTPEAFGEHFATMVNHAAVVTMTSLGHRLGLFDTLASLPPSTSQQIADACGLNERYVREWLSVMVTGSIVDYQPEAGTFSLDPAHAACLTRSASPDNLAVTARFIPVIASMEGPLTECFRTGEGLPYHRYPCFHEVMAEDSHQTVVCALFDHILPLAPELRSRLEQGISVLDAGCGRGLALLTLAKAFPNSRFQGYDLCEEAFGPTRAEAERLGLSNLHFGARDLRDFDEPGHYDLITSFDAVHDQADPAALLRGIARALRPGGIYLMQDIAGSSFLENNLDHPLGPLLYAISCAHCTPVSLAQGGPGLGTLWGEERAELMLRQAGFGDIRSHRLDHDPFNVYFIARHGEGEQS</sequence>
<evidence type="ECO:0000313" key="3">
    <source>
        <dbReference type="EMBL" id="SFM55138.1"/>
    </source>
</evidence>
<dbReference type="SUPFAM" id="SSF53335">
    <property type="entry name" value="S-adenosyl-L-methionine-dependent methyltransferases"/>
    <property type="match status" value="1"/>
</dbReference>
<dbReference type="InterPro" id="IPR053173">
    <property type="entry name" value="SAM-binding_MTase"/>
</dbReference>
<dbReference type="InterPro" id="IPR036390">
    <property type="entry name" value="WH_DNA-bd_sf"/>
</dbReference>
<dbReference type="Pfam" id="PF21320">
    <property type="entry name" value="WHD_Rv2258c"/>
    <property type="match status" value="1"/>
</dbReference>
<keyword evidence="4" id="KW-1185">Reference proteome</keyword>
<dbReference type="Gene3D" id="3.40.50.150">
    <property type="entry name" value="Vaccinia Virus protein VP39"/>
    <property type="match status" value="1"/>
</dbReference>
<evidence type="ECO:0000313" key="4">
    <source>
        <dbReference type="Proteomes" id="UP000199339"/>
    </source>
</evidence>
<dbReference type="SUPFAM" id="SSF46785">
    <property type="entry name" value="Winged helix' DNA-binding domain"/>
    <property type="match status" value="1"/>
</dbReference>
<dbReference type="InterPro" id="IPR048711">
    <property type="entry name" value="WHD_Rv2258c"/>
</dbReference>
<proteinExistence type="predicted"/>
<dbReference type="Proteomes" id="UP000199339">
    <property type="component" value="Unassembled WGS sequence"/>
</dbReference>
<evidence type="ECO:0000259" key="2">
    <source>
        <dbReference type="Pfam" id="PF21320"/>
    </source>
</evidence>
<dbReference type="PANTHER" id="PTHR45128:SF1">
    <property type="entry name" value="S-ADENOSYLMETHIONINE-DEPENDENT METHYLTRANSFERASE RV2258C"/>
    <property type="match status" value="1"/>
</dbReference>
<dbReference type="EMBL" id="FOUR01000001">
    <property type="protein sequence ID" value="SFM55138.1"/>
    <property type="molecule type" value="Genomic_DNA"/>
</dbReference>
<dbReference type="InterPro" id="IPR036388">
    <property type="entry name" value="WH-like_DNA-bd_sf"/>
</dbReference>
<dbReference type="AlphaFoldDB" id="A0A1I4RSJ5"/>
<dbReference type="Pfam" id="PF13847">
    <property type="entry name" value="Methyltransf_31"/>
    <property type="match status" value="1"/>
</dbReference>
<dbReference type="OrthoDB" id="9801363at2"/>
<feature type="domain" description="Methyltransferase" evidence="1">
    <location>
        <begin position="177"/>
        <end position="289"/>
    </location>
</feature>
<dbReference type="InterPro" id="IPR025714">
    <property type="entry name" value="Methyltranfer_dom"/>
</dbReference>
<reference evidence="4" key="1">
    <citation type="submission" date="2016-10" db="EMBL/GenBank/DDBJ databases">
        <authorList>
            <person name="Varghese N."/>
            <person name="Submissions S."/>
        </authorList>
    </citation>
    <scope>NUCLEOTIDE SEQUENCE [LARGE SCALE GENOMIC DNA]</scope>
    <source>
        <strain evidence="4">CGMCC 1.6775</strain>
    </source>
</reference>
<gene>
    <name evidence="3" type="ORF">SAMN04487961_0664</name>
</gene>
<keyword evidence="3" id="KW-0489">Methyltransferase</keyword>
<dbReference type="Gene3D" id="1.10.10.10">
    <property type="entry name" value="Winged helix-like DNA-binding domain superfamily/Winged helix DNA-binding domain"/>
    <property type="match status" value="1"/>
</dbReference>
<dbReference type="GO" id="GO:0008168">
    <property type="term" value="F:methyltransferase activity"/>
    <property type="evidence" value="ECO:0007669"/>
    <property type="project" value="UniProtKB-KW"/>
</dbReference>
<protein>
    <submittedName>
        <fullName evidence="3">Methyltransferase domain-containing protein</fullName>
    </submittedName>
</protein>
<dbReference type="GO" id="GO:0032259">
    <property type="term" value="P:methylation"/>
    <property type="evidence" value="ECO:0007669"/>
    <property type="project" value="UniProtKB-KW"/>
</dbReference>
<organism evidence="3 4">
    <name type="scientific">Marinobacter pelagius</name>
    <dbReference type="NCBI Taxonomy" id="379482"/>
    <lineage>
        <taxon>Bacteria</taxon>
        <taxon>Pseudomonadati</taxon>
        <taxon>Pseudomonadota</taxon>
        <taxon>Gammaproteobacteria</taxon>
        <taxon>Pseudomonadales</taxon>
        <taxon>Marinobacteraceae</taxon>
        <taxon>Marinobacter</taxon>
    </lineage>
</organism>
<dbReference type="InterPro" id="IPR029063">
    <property type="entry name" value="SAM-dependent_MTases_sf"/>
</dbReference>
<keyword evidence="3" id="KW-0808">Transferase</keyword>
<dbReference type="CDD" id="cd02440">
    <property type="entry name" value="AdoMet_MTases"/>
    <property type="match status" value="1"/>
</dbReference>
<name>A0A1I4RSJ5_9GAMM</name>
<dbReference type="RefSeq" id="WP_091998575.1">
    <property type="nucleotide sequence ID" value="NZ_FOUR01000001.1"/>
</dbReference>
<feature type="domain" description="S-adenosylmethionine-dependent methyltransferase Rv2258c-like winged HTH" evidence="2">
    <location>
        <begin position="29"/>
        <end position="103"/>
    </location>
</feature>
<accession>A0A1I4RSJ5</accession>
<evidence type="ECO:0000259" key="1">
    <source>
        <dbReference type="Pfam" id="PF13847"/>
    </source>
</evidence>